<proteinExistence type="predicted"/>
<protein>
    <recommendedName>
        <fullName evidence="4">DUF3558 domain-containing protein</fullName>
    </recommendedName>
</protein>
<keyword evidence="1" id="KW-0732">Signal</keyword>
<dbReference type="Proteomes" id="UP000057737">
    <property type="component" value="Unassembled WGS sequence"/>
</dbReference>
<dbReference type="AlphaFoldDB" id="A0A109JMS3"/>
<evidence type="ECO:0000313" key="3">
    <source>
        <dbReference type="Proteomes" id="UP000057737"/>
    </source>
</evidence>
<comment type="caution">
    <text evidence="2">The sequence shown here is derived from an EMBL/GenBank/DDBJ whole genome shotgun (WGS) entry which is preliminary data.</text>
</comment>
<evidence type="ECO:0000256" key="1">
    <source>
        <dbReference type="SAM" id="SignalP"/>
    </source>
</evidence>
<reference evidence="2 3" key="1">
    <citation type="submission" date="2015-11" db="EMBL/GenBank/DDBJ databases">
        <title>Draft Genome Sequence of the Strain BR 10303 (Bradyrhizobium sp.) isolated from nodules of Centrolobium paraense.</title>
        <authorList>
            <person name="Zelli J.E."/>
            <person name="Simoes-Araujo J.L."/>
            <person name="Barauna A.C."/>
            <person name="Silva K."/>
        </authorList>
    </citation>
    <scope>NUCLEOTIDE SEQUENCE [LARGE SCALE GENOMIC DNA]</scope>
    <source>
        <strain evidence="2 3">BR 10303</strain>
    </source>
</reference>
<keyword evidence="3" id="KW-1185">Reference proteome</keyword>
<dbReference type="EMBL" id="LNCU01000088">
    <property type="protein sequence ID" value="KWV51684.1"/>
    <property type="molecule type" value="Genomic_DNA"/>
</dbReference>
<organism evidence="2 3">
    <name type="scientific">Bradyrhizobium macuxiense</name>
    <dbReference type="NCBI Taxonomy" id="1755647"/>
    <lineage>
        <taxon>Bacteria</taxon>
        <taxon>Pseudomonadati</taxon>
        <taxon>Pseudomonadota</taxon>
        <taxon>Alphaproteobacteria</taxon>
        <taxon>Hyphomicrobiales</taxon>
        <taxon>Nitrobacteraceae</taxon>
        <taxon>Bradyrhizobium</taxon>
    </lineage>
</organism>
<feature type="chain" id="PRO_5007136987" description="DUF3558 domain-containing protein" evidence="1">
    <location>
        <begin position="25"/>
        <end position="394"/>
    </location>
</feature>
<evidence type="ECO:0000313" key="2">
    <source>
        <dbReference type="EMBL" id="KWV51684.1"/>
    </source>
</evidence>
<accession>A0A109JMS3</accession>
<name>A0A109JMS3_9BRAD</name>
<evidence type="ECO:0008006" key="4">
    <source>
        <dbReference type="Google" id="ProtNLM"/>
    </source>
</evidence>
<feature type="signal peptide" evidence="1">
    <location>
        <begin position="1"/>
        <end position="24"/>
    </location>
</feature>
<sequence>MSFKQSAIWSVSLLICLAAVPLHAQNPAPSKPDEPAAQANANMPDACKLLTQGDLEALFPGRPVASKGPTLSPIYKGPQYSESCMYTVRVPSPTSRAELTKFATITVVQYGGDSDGPHASNATFASMRSMREKVDADQKLNYRTDPLSGIGDEAFVETSPSVVKVYVRKGDLIYVVNLDVYSPQSQPNVVALATQAAKRWKPGAGMIEAATPIAANGGVDIPDDTRTSSVAPVDQWPDACALLAPEDVRAIFGDMKIDPPRKTMGQIKYESRIDHVEALPKPIRCVYQTSRTDMVNGEKRFVVHDVTLIVSNMAANDDISKKFYQVVRKTGDAKTDVAGLGDEASINVMNSIYIRKGRLVIEVRVGGEDRDRDLHDDATRRVNELAKLVSAKMP</sequence>
<gene>
    <name evidence="2" type="ORF">AS156_11275</name>
</gene>